<keyword evidence="2" id="KW-0285">Flavoprotein</keyword>
<evidence type="ECO:0000256" key="1">
    <source>
        <dbReference type="ARBA" id="ARBA00001917"/>
    </source>
</evidence>
<dbReference type="Pfam" id="PF03358">
    <property type="entry name" value="FMN_red"/>
    <property type="match status" value="1"/>
</dbReference>
<feature type="domain" description="NADPH-dependent FMN reductase-like" evidence="3">
    <location>
        <begin position="5"/>
        <end position="146"/>
    </location>
</feature>
<accession>A0ABT0SF32</accession>
<dbReference type="Gene3D" id="3.40.50.360">
    <property type="match status" value="1"/>
</dbReference>
<dbReference type="RefSeq" id="WP_250062290.1">
    <property type="nucleotide sequence ID" value="NZ_JAIKTS010000001.1"/>
</dbReference>
<dbReference type="InterPro" id="IPR005025">
    <property type="entry name" value="FMN_Rdtase-like_dom"/>
</dbReference>
<sequence>MEPFRIAVLVGSLRRESHNRRLALALEKLAGERARFDYLRIDDIPLYNQDRDSDFPEQGTRLKDGIRGADAVLFVTAEYNRSIPGVLKNAIDTASRPYGDGAFDGKPAALIGTSPGAAGTAMAQQHLRNVLVFVNLSVMAQPEAFLRHREGAIDAEGGISDEGTRRFLQGYVDRFLAWIAAHPRPH</sequence>
<dbReference type="InterPro" id="IPR029039">
    <property type="entry name" value="Flavoprotein-like_sf"/>
</dbReference>
<name>A0ABT0SF32_9GAMM</name>
<keyword evidence="5" id="KW-1185">Reference proteome</keyword>
<comment type="cofactor">
    <cofactor evidence="1">
        <name>FMN</name>
        <dbReference type="ChEBI" id="CHEBI:58210"/>
    </cofactor>
</comment>
<dbReference type="PANTHER" id="PTHR30543:SF21">
    <property type="entry name" value="NAD(P)H-DEPENDENT FMN REDUCTASE LOT6"/>
    <property type="match status" value="1"/>
</dbReference>
<keyword evidence="2" id="KW-0288">FMN</keyword>
<gene>
    <name evidence="4" type="ORF">K5L01_04455</name>
</gene>
<protein>
    <submittedName>
        <fullName evidence="4">NAD(P)H-dependent oxidoreductase</fullName>
    </submittedName>
</protein>
<comment type="caution">
    <text evidence="4">The sequence shown here is derived from an EMBL/GenBank/DDBJ whole genome shotgun (WGS) entry which is preliminary data.</text>
</comment>
<proteinExistence type="predicted"/>
<evidence type="ECO:0000259" key="3">
    <source>
        <dbReference type="Pfam" id="PF03358"/>
    </source>
</evidence>
<dbReference type="SUPFAM" id="SSF52218">
    <property type="entry name" value="Flavoproteins"/>
    <property type="match status" value="1"/>
</dbReference>
<evidence type="ECO:0000256" key="2">
    <source>
        <dbReference type="ARBA" id="ARBA00022643"/>
    </source>
</evidence>
<dbReference type="EMBL" id="JAIKTS010000001">
    <property type="protein sequence ID" value="MCL7713911.1"/>
    <property type="molecule type" value="Genomic_DNA"/>
</dbReference>
<dbReference type="PANTHER" id="PTHR30543">
    <property type="entry name" value="CHROMATE REDUCTASE"/>
    <property type="match status" value="1"/>
</dbReference>
<organism evidence="4 5">
    <name type="scientific">Stenotrophomonas mori</name>
    <dbReference type="NCBI Taxonomy" id="2871096"/>
    <lineage>
        <taxon>Bacteria</taxon>
        <taxon>Pseudomonadati</taxon>
        <taxon>Pseudomonadota</taxon>
        <taxon>Gammaproteobacteria</taxon>
        <taxon>Lysobacterales</taxon>
        <taxon>Lysobacteraceae</taxon>
        <taxon>Stenotrophomonas</taxon>
    </lineage>
</organism>
<dbReference type="InterPro" id="IPR050712">
    <property type="entry name" value="NAD(P)H-dep_reductase"/>
</dbReference>
<dbReference type="Proteomes" id="UP001431235">
    <property type="component" value="Unassembled WGS sequence"/>
</dbReference>
<reference evidence="4 5" key="1">
    <citation type="submission" date="2021-08" db="EMBL/GenBank/DDBJ databases">
        <title>Novel members of of the genus Stenotrophomonas from differernt environment.</title>
        <authorList>
            <person name="Deng Y."/>
        </authorList>
    </citation>
    <scope>NUCLEOTIDE SEQUENCE [LARGE SCALE GENOMIC DNA]</scope>
    <source>
        <strain evidence="4 5">CPCC 101365</strain>
    </source>
</reference>
<evidence type="ECO:0000313" key="5">
    <source>
        <dbReference type="Proteomes" id="UP001431235"/>
    </source>
</evidence>
<evidence type="ECO:0000313" key="4">
    <source>
        <dbReference type="EMBL" id="MCL7713911.1"/>
    </source>
</evidence>